<dbReference type="PANTHER" id="PTHR44051:SF8">
    <property type="entry name" value="GLUTATHIONE S-TRANSFERASE GSTA"/>
    <property type="match status" value="1"/>
</dbReference>
<dbReference type="RefSeq" id="XP_060122144.1">
    <property type="nucleotide sequence ID" value="XM_060266161.1"/>
</dbReference>
<proteinExistence type="inferred from homology"/>
<organism evidence="4 5">
    <name type="scientific">Malassezia japonica</name>
    <dbReference type="NCBI Taxonomy" id="223818"/>
    <lineage>
        <taxon>Eukaryota</taxon>
        <taxon>Fungi</taxon>
        <taxon>Dikarya</taxon>
        <taxon>Basidiomycota</taxon>
        <taxon>Ustilaginomycotina</taxon>
        <taxon>Malasseziomycetes</taxon>
        <taxon>Malasseziales</taxon>
        <taxon>Malasseziaceae</taxon>
        <taxon>Malassezia</taxon>
    </lineage>
</organism>
<evidence type="ECO:0000313" key="5">
    <source>
        <dbReference type="Proteomes" id="UP001217754"/>
    </source>
</evidence>
<comment type="similarity">
    <text evidence="1">Belongs to the GST superfamily.</text>
</comment>
<dbReference type="InterPro" id="IPR036249">
    <property type="entry name" value="Thioredoxin-like_sf"/>
</dbReference>
<protein>
    <recommendedName>
        <fullName evidence="6">Glutathione S-transferase</fullName>
    </recommendedName>
</protein>
<dbReference type="SUPFAM" id="SSF47616">
    <property type="entry name" value="GST C-terminal domain-like"/>
    <property type="match status" value="1"/>
</dbReference>
<dbReference type="Gene3D" id="1.20.1050.10">
    <property type="match status" value="1"/>
</dbReference>
<dbReference type="InterPro" id="IPR004045">
    <property type="entry name" value="Glutathione_S-Trfase_N"/>
</dbReference>
<dbReference type="PANTHER" id="PTHR44051">
    <property type="entry name" value="GLUTATHIONE S-TRANSFERASE-RELATED"/>
    <property type="match status" value="1"/>
</dbReference>
<dbReference type="GeneID" id="85225869"/>
<evidence type="ECO:0000313" key="4">
    <source>
        <dbReference type="EMBL" id="WFD39247.1"/>
    </source>
</evidence>
<reference evidence="4" key="1">
    <citation type="submission" date="2023-03" db="EMBL/GenBank/DDBJ databases">
        <title>Mating type loci evolution in Malassezia.</title>
        <authorList>
            <person name="Coelho M.A."/>
        </authorList>
    </citation>
    <scope>NUCLEOTIDE SEQUENCE</scope>
    <source>
        <strain evidence="4">CBS 9431</strain>
    </source>
</reference>
<dbReference type="Gene3D" id="3.40.30.10">
    <property type="entry name" value="Glutaredoxin"/>
    <property type="match status" value="1"/>
</dbReference>
<evidence type="ECO:0008006" key="6">
    <source>
        <dbReference type="Google" id="ProtNLM"/>
    </source>
</evidence>
<dbReference type="PROSITE" id="PS50405">
    <property type="entry name" value="GST_CTER"/>
    <property type="match status" value="1"/>
</dbReference>
<dbReference type="InterPro" id="IPR036282">
    <property type="entry name" value="Glutathione-S-Trfase_C_sf"/>
</dbReference>
<evidence type="ECO:0000259" key="3">
    <source>
        <dbReference type="PROSITE" id="PS50405"/>
    </source>
</evidence>
<dbReference type="InterPro" id="IPR010987">
    <property type="entry name" value="Glutathione-S-Trfase_C-like"/>
</dbReference>
<dbReference type="Proteomes" id="UP001217754">
    <property type="component" value="Chromosome 3"/>
</dbReference>
<keyword evidence="5" id="KW-1185">Reference proteome</keyword>
<evidence type="ECO:0000259" key="2">
    <source>
        <dbReference type="PROSITE" id="PS50404"/>
    </source>
</evidence>
<sequence>MFAPAKIITPENIGTIELFGTGLAVMIALKELNIKYIHKASMPESAELYEFSPFGTIPVLVHRPNAIYSARDRIALFETLAIARYLDEILSSKDVEDPSHRTLFPPPIGSHERNYADVALSRVEIDQISALIVTRVQPIVEDRYVKPFFALRNNGASKEDISAALLDSFQAAEEIFVLLERVIANTQEQLKLSNPPFIFGNLSWADVFLFPVARDFKATNPDLFTASRLPWLSGWFSRFEQRPSAQATLPTSFAASK</sequence>
<dbReference type="EMBL" id="CP119960">
    <property type="protein sequence ID" value="WFD39247.1"/>
    <property type="molecule type" value="Genomic_DNA"/>
</dbReference>
<dbReference type="Pfam" id="PF13409">
    <property type="entry name" value="GST_N_2"/>
    <property type="match status" value="1"/>
</dbReference>
<evidence type="ECO:0000256" key="1">
    <source>
        <dbReference type="ARBA" id="ARBA00007409"/>
    </source>
</evidence>
<name>A0AAF0F6J9_9BASI</name>
<feature type="domain" description="GST N-terminal" evidence="2">
    <location>
        <begin position="9"/>
        <end position="94"/>
    </location>
</feature>
<dbReference type="Pfam" id="PF13410">
    <property type="entry name" value="GST_C_2"/>
    <property type="match status" value="1"/>
</dbReference>
<dbReference type="CDD" id="cd00570">
    <property type="entry name" value="GST_N_family"/>
    <property type="match status" value="1"/>
</dbReference>
<gene>
    <name evidence="4" type="ORF">MJAP1_002218</name>
</gene>
<dbReference type="AlphaFoldDB" id="A0AAF0F6J9"/>
<feature type="domain" description="GST C-terminal" evidence="3">
    <location>
        <begin position="118"/>
        <end position="257"/>
    </location>
</feature>
<dbReference type="SUPFAM" id="SSF52833">
    <property type="entry name" value="Thioredoxin-like"/>
    <property type="match status" value="1"/>
</dbReference>
<dbReference type="PROSITE" id="PS50404">
    <property type="entry name" value="GST_NTER"/>
    <property type="match status" value="1"/>
</dbReference>
<accession>A0AAF0F6J9</accession>